<dbReference type="PANTHER" id="PTHR13318">
    <property type="entry name" value="PARTNER OF PAIRED, ISOFORM B-RELATED"/>
    <property type="match status" value="1"/>
</dbReference>
<reference evidence="1 2" key="1">
    <citation type="journal article" date="2011" name="J. Bacteriol.">
        <title>Genome sequence of Chthoniobacter flavus Ellin428, an aerobic heterotrophic soil bacterium.</title>
        <authorList>
            <person name="Kant R."/>
            <person name="van Passel M.W."/>
            <person name="Palva A."/>
            <person name="Lucas S."/>
            <person name="Lapidus A."/>
            <person name="Glavina Del Rio T."/>
            <person name="Dalin E."/>
            <person name="Tice H."/>
            <person name="Bruce D."/>
            <person name="Goodwin L."/>
            <person name="Pitluck S."/>
            <person name="Larimer F.W."/>
            <person name="Land M.L."/>
            <person name="Hauser L."/>
            <person name="Sangwan P."/>
            <person name="de Vos W.M."/>
            <person name="Janssen P.H."/>
            <person name="Smidt H."/>
        </authorList>
    </citation>
    <scope>NUCLEOTIDE SEQUENCE [LARGE SCALE GENOMIC DNA]</scope>
    <source>
        <strain evidence="1 2">Ellin428</strain>
    </source>
</reference>
<dbReference type="SUPFAM" id="SSF52047">
    <property type="entry name" value="RNI-like"/>
    <property type="match status" value="1"/>
</dbReference>
<dbReference type="EMBL" id="ABVL01000003">
    <property type="protein sequence ID" value="EDY21260.1"/>
    <property type="molecule type" value="Genomic_DNA"/>
</dbReference>
<dbReference type="GO" id="GO:0019005">
    <property type="term" value="C:SCF ubiquitin ligase complex"/>
    <property type="evidence" value="ECO:0007669"/>
    <property type="project" value="TreeGrafter"/>
</dbReference>
<dbReference type="InterPro" id="IPR006553">
    <property type="entry name" value="Leu-rich_rpt_Cys-con_subtyp"/>
</dbReference>
<dbReference type="Gene3D" id="3.80.10.10">
    <property type="entry name" value="Ribonuclease Inhibitor"/>
    <property type="match status" value="3"/>
</dbReference>
<evidence type="ECO:0000313" key="2">
    <source>
        <dbReference type="Proteomes" id="UP000005824"/>
    </source>
</evidence>
<evidence type="ECO:0000313" key="1">
    <source>
        <dbReference type="EMBL" id="EDY21260.1"/>
    </source>
</evidence>
<dbReference type="GO" id="GO:0031146">
    <property type="term" value="P:SCF-dependent proteasomal ubiquitin-dependent protein catabolic process"/>
    <property type="evidence" value="ECO:0007669"/>
    <property type="project" value="TreeGrafter"/>
</dbReference>
<dbReference type="Proteomes" id="UP000005824">
    <property type="component" value="Unassembled WGS sequence"/>
</dbReference>
<dbReference type="STRING" id="497964.CfE428DRAFT_1553"/>
<proteinExistence type="predicted"/>
<gene>
    <name evidence="1" type="ORF">CfE428DRAFT_1553</name>
</gene>
<accession>B4CWU0</accession>
<evidence type="ECO:0008006" key="3">
    <source>
        <dbReference type="Google" id="ProtNLM"/>
    </source>
</evidence>
<dbReference type="AlphaFoldDB" id="B4CWU0"/>
<dbReference type="eggNOG" id="COG4886">
    <property type="taxonomic scope" value="Bacteria"/>
</dbReference>
<sequence length="582" mass="63400">MDAQWRASYQRDVEGPFEKGLVELRRQHYVALGNPLAAAKKAGNDAEVAIYTAERDIVTKGNNPPATDDDATPAALKLARANFRSQFSRLDHERFDRARVLFAKCEDLLTKAQAKLGQRQLSEDVASVQRERDTLRQEWLQPPAVVSTALPPALRATPAPTKLTSQQIVTKLMEVNALVYAKHGKGESAEIKSATEVGDNEKLTFTRVDFRPKKLDETPLTTADYAILDSLSEVPELTLSGTAVKDSVMEKLRPFHTLKSLTLNGAKPSPAGYAVLPSLPELRDLQLNDTDTKDEAMKTVFQCRKLQHLRLANLTITDAAFADIGKLTALEEIGLTALDKIGSPAFAHFPECRALKRVYLGGFIVLSGMIENLGKCKDLEAITMPAAGLKDADVAPLGTLMKLKSLDLSNSAVTGAFIDSWQQHSQLTSLSLSNAAGVNDSTCKEIEHTFPKLEQLTVKIAASGFSSEGVAALARLRALRSVRFEGDGFNDDCVSELSHCETLTSLSIVKAQLTEAGVVALARYPHLADLSLNYPPITDVAMKAFARCKDLKNIRIAGDAEPDTEVKFLRNAPGITVVRPEQ</sequence>
<dbReference type="InParanoid" id="B4CWU0"/>
<organism evidence="1 2">
    <name type="scientific">Chthoniobacter flavus Ellin428</name>
    <dbReference type="NCBI Taxonomy" id="497964"/>
    <lineage>
        <taxon>Bacteria</taxon>
        <taxon>Pseudomonadati</taxon>
        <taxon>Verrucomicrobiota</taxon>
        <taxon>Spartobacteria</taxon>
        <taxon>Chthoniobacterales</taxon>
        <taxon>Chthoniobacteraceae</taxon>
        <taxon>Chthoniobacter</taxon>
    </lineage>
</organism>
<dbReference type="PANTHER" id="PTHR13318:SF105">
    <property type="entry name" value="F-BOX_LRR-REPEAT PROTEIN 3"/>
    <property type="match status" value="1"/>
</dbReference>
<dbReference type="InterPro" id="IPR032675">
    <property type="entry name" value="LRR_dom_sf"/>
</dbReference>
<name>B4CWU0_9BACT</name>
<protein>
    <recommendedName>
        <fullName evidence="3">Leucine-rich repeat protein</fullName>
    </recommendedName>
</protein>
<comment type="caution">
    <text evidence="1">The sequence shown here is derived from an EMBL/GenBank/DDBJ whole genome shotgun (WGS) entry which is preliminary data.</text>
</comment>
<keyword evidence="2" id="KW-1185">Reference proteome</keyword>
<dbReference type="SMART" id="SM00367">
    <property type="entry name" value="LRR_CC"/>
    <property type="match status" value="3"/>
</dbReference>